<evidence type="ECO:0000313" key="2">
    <source>
        <dbReference type="EMBL" id="PIK46610.1"/>
    </source>
</evidence>
<evidence type="ECO:0000313" key="3">
    <source>
        <dbReference type="Proteomes" id="UP000230750"/>
    </source>
</evidence>
<accession>A0A2G8KF69</accession>
<gene>
    <name evidence="2" type="ORF">BSL78_16523</name>
</gene>
<dbReference type="Proteomes" id="UP000230750">
    <property type="component" value="Unassembled WGS sequence"/>
</dbReference>
<dbReference type="EMBL" id="MRZV01000632">
    <property type="protein sequence ID" value="PIK46610.1"/>
    <property type="molecule type" value="Genomic_DNA"/>
</dbReference>
<name>A0A2G8KF69_STIJA</name>
<evidence type="ECO:0000256" key="1">
    <source>
        <dbReference type="SAM" id="MobiDB-lite"/>
    </source>
</evidence>
<proteinExistence type="predicted"/>
<feature type="region of interest" description="Disordered" evidence="1">
    <location>
        <begin position="1"/>
        <end position="39"/>
    </location>
</feature>
<sequence>MMHIKKTQSAYRKQWAHKKKREMSSQQKRREREQNANQNTAVACTEVCREGWITAYRPFCPKFEECNILGSQNNEAE</sequence>
<organism evidence="2 3">
    <name type="scientific">Stichopus japonicus</name>
    <name type="common">Sea cucumber</name>
    <dbReference type="NCBI Taxonomy" id="307972"/>
    <lineage>
        <taxon>Eukaryota</taxon>
        <taxon>Metazoa</taxon>
        <taxon>Echinodermata</taxon>
        <taxon>Eleutherozoa</taxon>
        <taxon>Echinozoa</taxon>
        <taxon>Holothuroidea</taxon>
        <taxon>Aspidochirotacea</taxon>
        <taxon>Aspidochirotida</taxon>
        <taxon>Stichopodidae</taxon>
        <taxon>Apostichopus</taxon>
    </lineage>
</organism>
<dbReference type="AlphaFoldDB" id="A0A2G8KF69"/>
<comment type="caution">
    <text evidence="2">The sequence shown here is derived from an EMBL/GenBank/DDBJ whole genome shotgun (WGS) entry which is preliminary data.</text>
</comment>
<protein>
    <submittedName>
        <fullName evidence="2">Uncharacterized protein</fullName>
    </submittedName>
</protein>
<reference evidence="2 3" key="1">
    <citation type="journal article" date="2017" name="PLoS Biol.">
        <title>The sea cucumber genome provides insights into morphological evolution and visceral regeneration.</title>
        <authorList>
            <person name="Zhang X."/>
            <person name="Sun L."/>
            <person name="Yuan J."/>
            <person name="Sun Y."/>
            <person name="Gao Y."/>
            <person name="Zhang L."/>
            <person name="Li S."/>
            <person name="Dai H."/>
            <person name="Hamel J.F."/>
            <person name="Liu C."/>
            <person name="Yu Y."/>
            <person name="Liu S."/>
            <person name="Lin W."/>
            <person name="Guo K."/>
            <person name="Jin S."/>
            <person name="Xu P."/>
            <person name="Storey K.B."/>
            <person name="Huan P."/>
            <person name="Zhang T."/>
            <person name="Zhou Y."/>
            <person name="Zhang J."/>
            <person name="Lin C."/>
            <person name="Li X."/>
            <person name="Xing L."/>
            <person name="Huo D."/>
            <person name="Sun M."/>
            <person name="Wang L."/>
            <person name="Mercier A."/>
            <person name="Li F."/>
            <person name="Yang H."/>
            <person name="Xiang J."/>
        </authorList>
    </citation>
    <scope>NUCLEOTIDE SEQUENCE [LARGE SCALE GENOMIC DNA]</scope>
    <source>
        <strain evidence="2">Shaxun</strain>
        <tissue evidence="2">Muscle</tissue>
    </source>
</reference>
<keyword evidence="3" id="KW-1185">Reference proteome</keyword>